<protein>
    <submittedName>
        <fullName evidence="1">Uncharacterized protein</fullName>
    </submittedName>
</protein>
<organism evidence="1">
    <name type="scientific">Arundo donax</name>
    <name type="common">Giant reed</name>
    <name type="synonym">Donax arundinaceus</name>
    <dbReference type="NCBI Taxonomy" id="35708"/>
    <lineage>
        <taxon>Eukaryota</taxon>
        <taxon>Viridiplantae</taxon>
        <taxon>Streptophyta</taxon>
        <taxon>Embryophyta</taxon>
        <taxon>Tracheophyta</taxon>
        <taxon>Spermatophyta</taxon>
        <taxon>Magnoliopsida</taxon>
        <taxon>Liliopsida</taxon>
        <taxon>Poales</taxon>
        <taxon>Poaceae</taxon>
        <taxon>PACMAD clade</taxon>
        <taxon>Arundinoideae</taxon>
        <taxon>Arundineae</taxon>
        <taxon>Arundo</taxon>
    </lineage>
</organism>
<evidence type="ECO:0000313" key="1">
    <source>
        <dbReference type="EMBL" id="JAD25099.1"/>
    </source>
</evidence>
<dbReference type="AlphaFoldDB" id="A0A0A8YFS9"/>
<reference evidence="1" key="1">
    <citation type="submission" date="2014-09" db="EMBL/GenBank/DDBJ databases">
        <authorList>
            <person name="Magalhaes I.L.F."/>
            <person name="Oliveira U."/>
            <person name="Santos F.R."/>
            <person name="Vidigal T.H.D.A."/>
            <person name="Brescovit A.D."/>
            <person name="Santos A.J."/>
        </authorList>
    </citation>
    <scope>NUCLEOTIDE SEQUENCE</scope>
    <source>
        <tissue evidence="1">Shoot tissue taken approximately 20 cm above the soil surface</tissue>
    </source>
</reference>
<name>A0A0A8YFS9_ARUDO</name>
<dbReference type="EMBL" id="GBRH01272796">
    <property type="protein sequence ID" value="JAD25099.1"/>
    <property type="molecule type" value="Transcribed_RNA"/>
</dbReference>
<proteinExistence type="predicted"/>
<reference evidence="1" key="2">
    <citation type="journal article" date="2015" name="Data Brief">
        <title>Shoot transcriptome of the giant reed, Arundo donax.</title>
        <authorList>
            <person name="Barrero R.A."/>
            <person name="Guerrero F.D."/>
            <person name="Moolhuijzen P."/>
            <person name="Goolsby J.A."/>
            <person name="Tidwell J."/>
            <person name="Bellgard S.E."/>
            <person name="Bellgard M.I."/>
        </authorList>
    </citation>
    <scope>NUCLEOTIDE SEQUENCE</scope>
    <source>
        <tissue evidence="1">Shoot tissue taken approximately 20 cm above the soil surface</tissue>
    </source>
</reference>
<accession>A0A0A8YFS9</accession>
<sequence>MKKKEYEDNGFEDFVGKGCKGTEDSFHIEAETSSDFNQMLAGDMMKVKTH</sequence>